<evidence type="ECO:0000313" key="8">
    <source>
        <dbReference type="Proteomes" id="UP000271162"/>
    </source>
</evidence>
<feature type="transmembrane region" description="Helical" evidence="5">
    <location>
        <begin position="65"/>
        <end position="86"/>
    </location>
</feature>
<dbReference type="OMA" id="IIAMNII"/>
<dbReference type="CDD" id="cd00637">
    <property type="entry name" value="7tm_classA_rhodopsin-like"/>
    <property type="match status" value="1"/>
</dbReference>
<dbReference type="InterPro" id="IPR017452">
    <property type="entry name" value="GPCR_Rhodpsn_7TM"/>
</dbReference>
<evidence type="ECO:0000313" key="7">
    <source>
        <dbReference type="EMBL" id="VDL75769.1"/>
    </source>
</evidence>
<dbReference type="AlphaFoldDB" id="A0A0N4Y7N6"/>
<reference evidence="7 8" key="2">
    <citation type="submission" date="2018-11" db="EMBL/GenBank/DDBJ databases">
        <authorList>
            <consortium name="Pathogen Informatics"/>
        </authorList>
    </citation>
    <scope>NUCLEOTIDE SEQUENCE [LARGE SCALE GENOMIC DNA]</scope>
</reference>
<dbReference type="WBParaSite" id="NBR_0001217901-mRNA-1">
    <property type="protein sequence ID" value="NBR_0001217901-mRNA-1"/>
    <property type="gene ID" value="NBR_0001217901"/>
</dbReference>
<feature type="transmembrane region" description="Helical" evidence="5">
    <location>
        <begin position="113"/>
        <end position="135"/>
    </location>
</feature>
<organism evidence="9">
    <name type="scientific">Nippostrongylus brasiliensis</name>
    <name type="common">Rat hookworm</name>
    <dbReference type="NCBI Taxonomy" id="27835"/>
    <lineage>
        <taxon>Eukaryota</taxon>
        <taxon>Metazoa</taxon>
        <taxon>Ecdysozoa</taxon>
        <taxon>Nematoda</taxon>
        <taxon>Chromadorea</taxon>
        <taxon>Rhabditida</taxon>
        <taxon>Rhabditina</taxon>
        <taxon>Rhabditomorpha</taxon>
        <taxon>Strongyloidea</taxon>
        <taxon>Heligmosomidae</taxon>
        <taxon>Nippostrongylus</taxon>
    </lineage>
</organism>
<protein>
    <submittedName>
        <fullName evidence="9">G_PROTEIN_RECEP_F1_2 domain-containing protein</fullName>
    </submittedName>
</protein>
<keyword evidence="3 5" id="KW-1133">Transmembrane helix</keyword>
<dbReference type="GO" id="GO:0004930">
    <property type="term" value="F:G protein-coupled receptor activity"/>
    <property type="evidence" value="ECO:0007669"/>
    <property type="project" value="InterPro"/>
</dbReference>
<dbReference type="SUPFAM" id="SSF81321">
    <property type="entry name" value="Family A G protein-coupled receptor-like"/>
    <property type="match status" value="1"/>
</dbReference>
<dbReference type="GO" id="GO:0016020">
    <property type="term" value="C:membrane"/>
    <property type="evidence" value="ECO:0007669"/>
    <property type="project" value="UniProtKB-SubCell"/>
</dbReference>
<evidence type="ECO:0000256" key="1">
    <source>
        <dbReference type="ARBA" id="ARBA00004370"/>
    </source>
</evidence>
<feature type="transmembrane region" description="Helical" evidence="5">
    <location>
        <begin position="241"/>
        <end position="262"/>
    </location>
</feature>
<evidence type="ECO:0000259" key="6">
    <source>
        <dbReference type="PROSITE" id="PS50262"/>
    </source>
</evidence>
<feature type="domain" description="G-protein coupled receptors family 1 profile" evidence="6">
    <location>
        <begin position="44"/>
        <end position="291"/>
    </location>
</feature>
<dbReference type="PANTHER" id="PTHR22718">
    <property type="entry name" value="SERPENTINE RECEPTOR, CLASS X"/>
    <property type="match status" value="1"/>
</dbReference>
<evidence type="ECO:0000256" key="3">
    <source>
        <dbReference type="ARBA" id="ARBA00022989"/>
    </source>
</evidence>
<dbReference type="Pfam" id="PF10323">
    <property type="entry name" value="7TM_GPCR_Srv"/>
    <property type="match status" value="1"/>
</dbReference>
<dbReference type="EMBL" id="UYSL01020690">
    <property type="protein sequence ID" value="VDL75769.1"/>
    <property type="molecule type" value="Genomic_DNA"/>
</dbReference>
<comment type="subcellular location">
    <subcellularLocation>
        <location evidence="1">Membrane</location>
    </subcellularLocation>
</comment>
<dbReference type="PROSITE" id="PS50262">
    <property type="entry name" value="G_PROTEIN_RECEP_F1_2"/>
    <property type="match status" value="1"/>
</dbReference>
<accession>A0A0N4Y7N6</accession>
<proteinExistence type="predicted"/>
<feature type="transmembrane region" description="Helical" evidence="5">
    <location>
        <begin position="268"/>
        <end position="294"/>
    </location>
</feature>
<dbReference type="InterPro" id="IPR019426">
    <property type="entry name" value="7TM_GPCR_serpentine_rcpt_Srv"/>
</dbReference>
<dbReference type="Proteomes" id="UP000271162">
    <property type="component" value="Unassembled WGS sequence"/>
</dbReference>
<keyword evidence="8" id="KW-1185">Reference proteome</keyword>
<feature type="transmembrane region" description="Helical" evidence="5">
    <location>
        <begin position="29"/>
        <end position="53"/>
    </location>
</feature>
<feature type="transmembrane region" description="Helical" evidence="5">
    <location>
        <begin position="197"/>
        <end position="221"/>
    </location>
</feature>
<reference evidence="9" key="1">
    <citation type="submission" date="2017-02" db="UniProtKB">
        <authorList>
            <consortium name="WormBaseParasite"/>
        </authorList>
    </citation>
    <scope>IDENTIFICATION</scope>
</reference>
<keyword evidence="2 5" id="KW-0812">Transmembrane</keyword>
<evidence type="ECO:0000256" key="4">
    <source>
        <dbReference type="ARBA" id="ARBA00023136"/>
    </source>
</evidence>
<keyword evidence="4 5" id="KW-0472">Membrane</keyword>
<name>A0A0N4Y7N6_NIPBR</name>
<gene>
    <name evidence="7" type="ORF">NBR_LOCUS12180</name>
</gene>
<evidence type="ECO:0000256" key="5">
    <source>
        <dbReference type="SAM" id="Phobius"/>
    </source>
</evidence>
<evidence type="ECO:0000313" key="9">
    <source>
        <dbReference type="WBParaSite" id="NBR_0001217901-mRNA-1"/>
    </source>
</evidence>
<feature type="transmembrane region" description="Helical" evidence="5">
    <location>
        <begin position="147"/>
        <end position="167"/>
    </location>
</feature>
<dbReference type="PANTHER" id="PTHR22718:SF25">
    <property type="entry name" value="G-PROTEIN COUPLED RECEPTORS FAMILY 1 PROFILE DOMAIN-CONTAINING PROTEIN"/>
    <property type="match status" value="1"/>
</dbReference>
<dbReference type="InterPro" id="IPR000276">
    <property type="entry name" value="GPCR_Rhodpsn"/>
</dbReference>
<dbReference type="PRINTS" id="PR00237">
    <property type="entry name" value="GPCRRHODOPSN"/>
</dbReference>
<dbReference type="Gene3D" id="1.20.1070.10">
    <property type="entry name" value="Rhodopsin 7-helix transmembrane proteins"/>
    <property type="match status" value="1"/>
</dbReference>
<evidence type="ECO:0000256" key="2">
    <source>
        <dbReference type="ARBA" id="ARBA00022692"/>
    </source>
</evidence>
<sequence>MDFQVFYTSEELSRCLANSGSVDDAYRPLVAAIILLFTVVAISSNVVVLGVYVFHWRSSFRSQPFTYFVLNMIISGLLYACTNLWVSIPCTFDKCLYISSDVMMIVLATPNSLAHWGYLFSALSLTTYRFAIFISKSFAEDRLRVKVLLISPWVLTSALTFGTTAMGCFKRYSRLALAYTFNCSDCDLGLGITYPDVNFYCGQVIPLAMIAAYVFILVSIYRNRKRNVGFHQRQALVDSKLAFQFTVICFAQYLAAFVFFIVPKLSHGHIWSAIVMNTIGTINVSVNPIVLLLFNQQIRGSIRSHFFCTYNAPNTGTMRLLYCNLPQGTEAGRKREERKKKQLRGNIA</sequence>